<dbReference type="EMBL" id="BKCJ011794193">
    <property type="protein sequence ID" value="GFD53434.1"/>
    <property type="molecule type" value="Genomic_DNA"/>
</dbReference>
<name>A0A699X9S0_TANCI</name>
<accession>A0A699X9S0</accession>
<gene>
    <name evidence="1" type="ORF">Tci_925403</name>
</gene>
<sequence length="78" mass="8248">EGVRSVTLRLHGMPPSFAGIRVGDFSFLGDAPYPAGQFRASSLCRPSSSFYSSDLHQTPLPRMADNGFTSASAEPAAT</sequence>
<dbReference type="AlphaFoldDB" id="A0A699X9S0"/>
<comment type="caution">
    <text evidence="1">The sequence shown here is derived from an EMBL/GenBank/DDBJ whole genome shotgun (WGS) entry which is preliminary data.</text>
</comment>
<organism evidence="1">
    <name type="scientific">Tanacetum cinerariifolium</name>
    <name type="common">Dalmatian daisy</name>
    <name type="synonym">Chrysanthemum cinerariifolium</name>
    <dbReference type="NCBI Taxonomy" id="118510"/>
    <lineage>
        <taxon>Eukaryota</taxon>
        <taxon>Viridiplantae</taxon>
        <taxon>Streptophyta</taxon>
        <taxon>Embryophyta</taxon>
        <taxon>Tracheophyta</taxon>
        <taxon>Spermatophyta</taxon>
        <taxon>Magnoliopsida</taxon>
        <taxon>eudicotyledons</taxon>
        <taxon>Gunneridae</taxon>
        <taxon>Pentapetalae</taxon>
        <taxon>asterids</taxon>
        <taxon>campanulids</taxon>
        <taxon>Asterales</taxon>
        <taxon>Asteraceae</taxon>
        <taxon>Asteroideae</taxon>
        <taxon>Anthemideae</taxon>
        <taxon>Anthemidinae</taxon>
        <taxon>Tanacetum</taxon>
    </lineage>
</organism>
<proteinExistence type="predicted"/>
<feature type="non-terminal residue" evidence="1">
    <location>
        <position position="1"/>
    </location>
</feature>
<reference evidence="1" key="1">
    <citation type="journal article" date="2019" name="Sci. Rep.">
        <title>Draft genome of Tanacetum cinerariifolium, the natural source of mosquito coil.</title>
        <authorList>
            <person name="Yamashiro T."/>
            <person name="Shiraishi A."/>
            <person name="Satake H."/>
            <person name="Nakayama K."/>
        </authorList>
    </citation>
    <scope>NUCLEOTIDE SEQUENCE</scope>
</reference>
<protein>
    <submittedName>
        <fullName evidence="1">Uncharacterized protein</fullName>
    </submittedName>
</protein>
<feature type="non-terminal residue" evidence="1">
    <location>
        <position position="78"/>
    </location>
</feature>
<evidence type="ECO:0000313" key="1">
    <source>
        <dbReference type="EMBL" id="GFD53434.1"/>
    </source>
</evidence>